<dbReference type="InterPro" id="IPR036249">
    <property type="entry name" value="Thioredoxin-like_sf"/>
</dbReference>
<evidence type="ECO:0000256" key="3">
    <source>
        <dbReference type="ARBA" id="ARBA00004856"/>
    </source>
</evidence>
<dbReference type="Gene3D" id="3.40.30.10">
    <property type="entry name" value="Glutaredoxin"/>
    <property type="match status" value="1"/>
</dbReference>
<feature type="transmembrane region" description="Helical" evidence="8">
    <location>
        <begin position="243"/>
        <end position="265"/>
    </location>
</feature>
<dbReference type="STRING" id="93684.SAMN05421853_1202"/>
<comment type="pathway">
    <text evidence="3">One-carbon metabolism; methylamine degradation.</text>
</comment>
<dbReference type="GO" id="GO:0016020">
    <property type="term" value="C:membrane"/>
    <property type="evidence" value="ECO:0007669"/>
    <property type="project" value="UniProtKB-SubCell"/>
</dbReference>
<evidence type="ECO:0000256" key="1">
    <source>
        <dbReference type="ARBA" id="ARBA00003475"/>
    </source>
</evidence>
<evidence type="ECO:0000256" key="5">
    <source>
        <dbReference type="ARBA" id="ARBA00022692"/>
    </source>
</evidence>
<dbReference type="EMBL" id="FOXV01000020">
    <property type="protein sequence ID" value="SFQ68062.1"/>
    <property type="molecule type" value="Genomic_DNA"/>
</dbReference>
<accession>A0A1I6AHE5</accession>
<keyword evidence="11" id="KW-1185">Reference proteome</keyword>
<dbReference type="PROSITE" id="PS51354">
    <property type="entry name" value="GLUTAREDOXIN_2"/>
    <property type="match status" value="1"/>
</dbReference>
<evidence type="ECO:0000313" key="11">
    <source>
        <dbReference type="Proteomes" id="UP000243106"/>
    </source>
</evidence>
<feature type="transmembrane region" description="Helical" evidence="8">
    <location>
        <begin position="174"/>
        <end position="196"/>
    </location>
</feature>
<reference evidence="11" key="1">
    <citation type="submission" date="2016-10" db="EMBL/GenBank/DDBJ databases">
        <authorList>
            <person name="Varghese N."/>
            <person name="Submissions S."/>
        </authorList>
    </citation>
    <scope>NUCLEOTIDE SEQUENCE [LARGE SCALE GENOMIC DNA]</scope>
    <source>
        <strain evidence="11">JCM 10271</strain>
    </source>
</reference>
<gene>
    <name evidence="10" type="ORF">SAMN05421853_1202</name>
</gene>
<comment type="subcellular location">
    <subcellularLocation>
        <location evidence="2">Membrane</location>
        <topology evidence="2">Multi-pass membrane protein</topology>
    </subcellularLocation>
</comment>
<comment type="function">
    <text evidence="1">May be specifically involved in the processing, transport, and/or maturation of the MADH beta-subunit.</text>
</comment>
<dbReference type="Proteomes" id="UP000243106">
    <property type="component" value="Unassembled WGS sequence"/>
</dbReference>
<evidence type="ECO:0000256" key="8">
    <source>
        <dbReference type="SAM" id="Phobius"/>
    </source>
</evidence>
<keyword evidence="6 8" id="KW-1133">Transmembrane helix</keyword>
<proteinExistence type="predicted"/>
<name>A0A1I6AHE5_9RHOB</name>
<keyword evidence="5 8" id="KW-0812">Transmembrane</keyword>
<evidence type="ECO:0000256" key="4">
    <source>
        <dbReference type="ARBA" id="ARBA00019078"/>
    </source>
</evidence>
<evidence type="ECO:0000256" key="7">
    <source>
        <dbReference type="ARBA" id="ARBA00023136"/>
    </source>
</evidence>
<feature type="transmembrane region" description="Helical" evidence="8">
    <location>
        <begin position="107"/>
        <end position="129"/>
    </location>
</feature>
<evidence type="ECO:0000259" key="9">
    <source>
        <dbReference type="Pfam" id="PF07291"/>
    </source>
</evidence>
<dbReference type="AlphaFoldDB" id="A0A1I6AHE5"/>
<sequence length="275" mass="29468">MSTTNIDGPEAARAASRGDGKTASLYRMAMLGHLCPFGLKSKALLEWKGYKVDDHLLTSRPEIDAFKDAHGVETTPQAWIDGERIGGFSELKTRFGYHVLGKDDTTYAPVIAIFGSMALLSAAIVANLYDGFPVPTWLMWFFATSMVALAVQKLQDVGGFVSGFLGYDLLAQRYVPYGYAYPFLELYAGIAMAALIGTGSPLIWAVAPVGLFIGTIGAVSVVKAVYIDKRELKCACVGGGSNVPLGVISLTENLVMMAMGIWMIANVITGTTMPM</sequence>
<dbReference type="RefSeq" id="WP_093015651.1">
    <property type="nucleotide sequence ID" value="NZ_FOXV01000020.1"/>
</dbReference>
<organism evidence="10 11">
    <name type="scientific">Roseivivax halotolerans</name>
    <dbReference type="NCBI Taxonomy" id="93684"/>
    <lineage>
        <taxon>Bacteria</taxon>
        <taxon>Pseudomonadati</taxon>
        <taxon>Pseudomonadota</taxon>
        <taxon>Alphaproteobacteria</taxon>
        <taxon>Rhodobacterales</taxon>
        <taxon>Roseobacteraceae</taxon>
        <taxon>Roseivivax</taxon>
    </lineage>
</organism>
<protein>
    <recommendedName>
        <fullName evidence="4">Methylamine utilization protein MauE</fullName>
    </recommendedName>
</protein>
<dbReference type="GO" id="GO:0030416">
    <property type="term" value="P:methylamine metabolic process"/>
    <property type="evidence" value="ECO:0007669"/>
    <property type="project" value="InterPro"/>
</dbReference>
<evidence type="ECO:0000256" key="6">
    <source>
        <dbReference type="ARBA" id="ARBA00022989"/>
    </source>
</evidence>
<dbReference type="SUPFAM" id="SSF52833">
    <property type="entry name" value="Thioredoxin-like"/>
    <property type="match status" value="1"/>
</dbReference>
<feature type="transmembrane region" description="Helical" evidence="8">
    <location>
        <begin position="135"/>
        <end position="154"/>
    </location>
</feature>
<dbReference type="InterPro" id="IPR009908">
    <property type="entry name" value="Methylamine_util_MauE"/>
</dbReference>
<feature type="domain" description="Methylamine utilisation protein MauE" evidence="9">
    <location>
        <begin position="136"/>
        <end position="264"/>
    </location>
</feature>
<dbReference type="Pfam" id="PF07291">
    <property type="entry name" value="MauE"/>
    <property type="match status" value="1"/>
</dbReference>
<evidence type="ECO:0000313" key="10">
    <source>
        <dbReference type="EMBL" id="SFQ68062.1"/>
    </source>
</evidence>
<evidence type="ECO:0000256" key="2">
    <source>
        <dbReference type="ARBA" id="ARBA00004141"/>
    </source>
</evidence>
<feature type="transmembrane region" description="Helical" evidence="8">
    <location>
        <begin position="202"/>
        <end position="222"/>
    </location>
</feature>
<keyword evidence="7 8" id="KW-0472">Membrane</keyword>